<dbReference type="EMBL" id="KZ662795">
    <property type="protein sequence ID" value="PPS19019.1"/>
    <property type="molecule type" value="Genomic_DNA"/>
</dbReference>
<evidence type="ECO:0000313" key="3">
    <source>
        <dbReference type="Proteomes" id="UP000239757"/>
    </source>
</evidence>
<evidence type="ECO:0000313" key="2">
    <source>
        <dbReference type="EMBL" id="PPS19019.1"/>
    </source>
</evidence>
<dbReference type="InterPro" id="IPR053260">
    <property type="entry name" value="hnRNP"/>
</dbReference>
<feature type="region of interest" description="Disordered" evidence="1">
    <location>
        <begin position="40"/>
        <end position="61"/>
    </location>
</feature>
<dbReference type="PANTHER" id="PTHR48035">
    <property type="entry name" value="HETEROGENEOUS NUCLEAR RIBONUCLEOPROTEIN 1"/>
    <property type="match status" value="1"/>
</dbReference>
<dbReference type="OrthoDB" id="10593350at2759"/>
<dbReference type="PANTHER" id="PTHR48035:SF2">
    <property type="entry name" value="RNA-BINDING REGION RNP-1 DOMAIN-CONTAINING PROTEIN"/>
    <property type="match status" value="1"/>
</dbReference>
<proteinExistence type="predicted"/>
<dbReference type="Proteomes" id="UP000239757">
    <property type="component" value="Unassembled WGS sequence"/>
</dbReference>
<evidence type="ECO:0000256" key="1">
    <source>
        <dbReference type="SAM" id="MobiDB-lite"/>
    </source>
</evidence>
<organism evidence="2 3">
    <name type="scientific">Gossypium barbadense</name>
    <name type="common">Sea Island cotton</name>
    <name type="synonym">Hibiscus barbadensis</name>
    <dbReference type="NCBI Taxonomy" id="3634"/>
    <lineage>
        <taxon>Eukaryota</taxon>
        <taxon>Viridiplantae</taxon>
        <taxon>Streptophyta</taxon>
        <taxon>Embryophyta</taxon>
        <taxon>Tracheophyta</taxon>
        <taxon>Spermatophyta</taxon>
        <taxon>Magnoliopsida</taxon>
        <taxon>eudicotyledons</taxon>
        <taxon>Gunneridae</taxon>
        <taxon>Pentapetalae</taxon>
        <taxon>rosids</taxon>
        <taxon>malvids</taxon>
        <taxon>Malvales</taxon>
        <taxon>Malvaceae</taxon>
        <taxon>Malvoideae</taxon>
        <taxon>Gossypium</taxon>
    </lineage>
</organism>
<protein>
    <submittedName>
        <fullName evidence="2">Uncharacterized protein</fullName>
    </submittedName>
</protein>
<sequence>MAYCGKSRSSSPVLPRLPGEKIVPNYKIAISQVEAKKALSREEQQTSARSSNFNQGKNFGGGGNIRTKKIFVGRLPPTLTEDGLISNSSAHDFLFALVIVMVSYSSSNRRVGYRDLPRIFFIAVDIWATWVDSDSDKRSGGEMLESSKVESSAHSWMNLSFLVGVFTQDGVGLVMQTGWDMLIQKLLAFWQIKIT</sequence>
<reference evidence="2 3" key="1">
    <citation type="submission" date="2015-01" db="EMBL/GenBank/DDBJ databases">
        <title>Genome of allotetraploid Gossypium barbadense reveals genomic plasticity and fiber elongation in cotton evolution.</title>
        <authorList>
            <person name="Chen X."/>
            <person name="Liu X."/>
            <person name="Zhao B."/>
            <person name="Zheng H."/>
            <person name="Hu Y."/>
            <person name="Lu G."/>
            <person name="Yang C."/>
            <person name="Chen J."/>
            <person name="Shan C."/>
            <person name="Zhang L."/>
            <person name="Zhou Y."/>
            <person name="Wang L."/>
            <person name="Guo W."/>
            <person name="Bai Y."/>
            <person name="Ruan J."/>
            <person name="Shangguan X."/>
            <person name="Mao Y."/>
            <person name="Jiang J."/>
            <person name="Zhu Y."/>
            <person name="Lei J."/>
            <person name="Kang H."/>
            <person name="Chen S."/>
            <person name="He X."/>
            <person name="Wang R."/>
            <person name="Wang Y."/>
            <person name="Chen J."/>
            <person name="Wang L."/>
            <person name="Yu S."/>
            <person name="Wang B."/>
            <person name="Wei J."/>
            <person name="Song S."/>
            <person name="Lu X."/>
            <person name="Gao Z."/>
            <person name="Gu W."/>
            <person name="Deng X."/>
            <person name="Ma D."/>
            <person name="Wang S."/>
            <person name="Liang W."/>
            <person name="Fang L."/>
            <person name="Cai C."/>
            <person name="Zhu X."/>
            <person name="Zhou B."/>
            <person name="Zhang Y."/>
            <person name="Chen Z."/>
            <person name="Xu S."/>
            <person name="Zhu R."/>
            <person name="Wang S."/>
            <person name="Zhang T."/>
            <person name="Zhao G."/>
        </authorList>
    </citation>
    <scope>NUCLEOTIDE SEQUENCE [LARGE SCALE GENOMIC DNA]</scope>
    <source>
        <strain evidence="3">cv. Xinhai21</strain>
        <tissue evidence="2">Leaf</tissue>
    </source>
</reference>
<accession>A0A2P5YTY5</accession>
<gene>
    <name evidence="2" type="ORF">GOBAR_AA01570</name>
</gene>
<dbReference type="AlphaFoldDB" id="A0A2P5YTY5"/>
<name>A0A2P5YTY5_GOSBA</name>